<dbReference type="AlphaFoldDB" id="E6LP72"/>
<dbReference type="Proteomes" id="UP000003434">
    <property type="component" value="Unassembled WGS sequence"/>
</dbReference>
<accession>E6LP72</accession>
<comment type="caution">
    <text evidence="1">The sequence shown here is derived from an EMBL/GenBank/DDBJ whole genome shotgun (WGS) entry which is preliminary data.</text>
</comment>
<dbReference type="eggNOG" id="ENOG50339TV">
    <property type="taxonomic scope" value="Bacteria"/>
</dbReference>
<proteinExistence type="predicted"/>
<dbReference type="HOGENOM" id="CLU_182788_0_1_9"/>
<evidence type="ECO:0000313" key="1">
    <source>
        <dbReference type="EMBL" id="EFU76390.1"/>
    </source>
</evidence>
<organism evidence="1 2">
    <name type="scientific">Lachnoanaerobaculum saburreum DSM 3986</name>
    <dbReference type="NCBI Taxonomy" id="887325"/>
    <lineage>
        <taxon>Bacteria</taxon>
        <taxon>Bacillati</taxon>
        <taxon>Bacillota</taxon>
        <taxon>Clostridia</taxon>
        <taxon>Lachnospirales</taxon>
        <taxon>Lachnospiraceae</taxon>
        <taxon>Lachnoanaerobaculum</taxon>
    </lineage>
</organism>
<dbReference type="InterPro" id="IPR025346">
    <property type="entry name" value="DUF4250"/>
</dbReference>
<dbReference type="Pfam" id="PF14056">
    <property type="entry name" value="DUF4250"/>
    <property type="match status" value="1"/>
</dbReference>
<evidence type="ECO:0000313" key="2">
    <source>
        <dbReference type="Proteomes" id="UP000003434"/>
    </source>
</evidence>
<evidence type="ECO:0008006" key="3">
    <source>
        <dbReference type="Google" id="ProtNLM"/>
    </source>
</evidence>
<gene>
    <name evidence="1" type="ORF">HMPREF0381_1757</name>
</gene>
<dbReference type="EMBL" id="AEPW01000075">
    <property type="protein sequence ID" value="EFU76390.1"/>
    <property type="molecule type" value="Genomic_DNA"/>
</dbReference>
<reference evidence="1 2" key="1">
    <citation type="submission" date="2010-12" db="EMBL/GenBank/DDBJ databases">
        <authorList>
            <person name="Muzny D."/>
            <person name="Qin X."/>
            <person name="Deng J."/>
            <person name="Jiang H."/>
            <person name="Liu Y."/>
            <person name="Qu J."/>
            <person name="Song X.-Z."/>
            <person name="Zhang L."/>
            <person name="Thornton R."/>
            <person name="Coyle M."/>
            <person name="Francisco L."/>
            <person name="Jackson L."/>
            <person name="Javaid M."/>
            <person name="Korchina V."/>
            <person name="Kovar C."/>
            <person name="Mata R."/>
            <person name="Mathew T."/>
            <person name="Ngo R."/>
            <person name="Nguyen L."/>
            <person name="Nguyen N."/>
            <person name="Okwuonu G."/>
            <person name="Ongeri F."/>
            <person name="Pham C."/>
            <person name="Simmons D."/>
            <person name="Wilczek-Boney K."/>
            <person name="Hale W."/>
            <person name="Jakkamsetti A."/>
            <person name="Pham P."/>
            <person name="Ruth R."/>
            <person name="San Lucas F."/>
            <person name="Warren J."/>
            <person name="Zhang J."/>
            <person name="Zhao Z."/>
            <person name="Zhou C."/>
            <person name="Zhu D."/>
            <person name="Lee S."/>
            <person name="Bess C."/>
            <person name="Blankenburg K."/>
            <person name="Forbes L."/>
            <person name="Fu Q."/>
            <person name="Gubbala S."/>
            <person name="Hirani K."/>
            <person name="Jayaseelan J.C."/>
            <person name="Lara F."/>
            <person name="Munidasa M."/>
            <person name="Palculict T."/>
            <person name="Patil S."/>
            <person name="Pu L.-L."/>
            <person name="Saada N."/>
            <person name="Tang L."/>
            <person name="Weissenberger G."/>
            <person name="Zhu Y."/>
            <person name="Hemphill L."/>
            <person name="Shang Y."/>
            <person name="Youmans B."/>
            <person name="Ayvaz T."/>
            <person name="Ross M."/>
            <person name="Santibanez J."/>
            <person name="Aqrawi P."/>
            <person name="Gross S."/>
            <person name="Joshi V."/>
            <person name="Fowler G."/>
            <person name="Nazareth L."/>
            <person name="Reid J."/>
            <person name="Worley K."/>
            <person name="Petrosino J."/>
            <person name="Highlander S."/>
            <person name="Gibbs R."/>
        </authorList>
    </citation>
    <scope>NUCLEOTIDE SEQUENCE [LARGE SCALE GENOMIC DNA]</scope>
    <source>
        <strain evidence="1 2">DSM 3986</strain>
    </source>
</reference>
<name>E6LP72_9FIRM</name>
<sequence>MSNMTLPKDPVILLSFVNTKLRDFNSSLDDFCKENNLNEDEIKQKLEMIDYHYDEYKNKFV</sequence>
<protein>
    <recommendedName>
        <fullName evidence="3">DUF4250 domain-containing protein</fullName>
    </recommendedName>
</protein>